<dbReference type="Gene3D" id="3.90.1200.10">
    <property type="match status" value="1"/>
</dbReference>
<dbReference type="OrthoDB" id="10003767at2759"/>
<name>A0A165DFM0_9APHY</name>
<dbReference type="Proteomes" id="UP000076871">
    <property type="component" value="Unassembled WGS sequence"/>
</dbReference>
<dbReference type="EMBL" id="KV427634">
    <property type="protein sequence ID" value="KZT04790.1"/>
    <property type="molecule type" value="Genomic_DNA"/>
</dbReference>
<dbReference type="InterPro" id="IPR011009">
    <property type="entry name" value="Kinase-like_dom_sf"/>
</dbReference>
<dbReference type="SUPFAM" id="SSF56112">
    <property type="entry name" value="Protein kinase-like (PK-like)"/>
    <property type="match status" value="1"/>
</dbReference>
<organism evidence="2 3">
    <name type="scientific">Laetiporus sulphureus 93-53</name>
    <dbReference type="NCBI Taxonomy" id="1314785"/>
    <lineage>
        <taxon>Eukaryota</taxon>
        <taxon>Fungi</taxon>
        <taxon>Dikarya</taxon>
        <taxon>Basidiomycota</taxon>
        <taxon>Agaricomycotina</taxon>
        <taxon>Agaricomycetes</taxon>
        <taxon>Polyporales</taxon>
        <taxon>Laetiporus</taxon>
    </lineage>
</organism>
<protein>
    <recommendedName>
        <fullName evidence="1">Aminoglycoside phosphotransferase domain-containing protein</fullName>
    </recommendedName>
</protein>
<evidence type="ECO:0000313" key="2">
    <source>
        <dbReference type="EMBL" id="KZT04790.1"/>
    </source>
</evidence>
<dbReference type="AlphaFoldDB" id="A0A165DFM0"/>
<keyword evidence="3" id="KW-1185">Reference proteome</keyword>
<dbReference type="GeneID" id="63826293"/>
<evidence type="ECO:0000313" key="3">
    <source>
        <dbReference type="Proteomes" id="UP000076871"/>
    </source>
</evidence>
<dbReference type="PANTHER" id="PTHR21310">
    <property type="entry name" value="AMINOGLYCOSIDE PHOSPHOTRANSFERASE-RELATED-RELATED"/>
    <property type="match status" value="1"/>
</dbReference>
<dbReference type="InterPro" id="IPR002575">
    <property type="entry name" value="Aminoglycoside_PTrfase"/>
</dbReference>
<sequence>MTSAAAPSAAELEDQYRSWLQATLSPDGRAFMEKRRAFVNVNKLKEAASEALRDTCTGVYFVGQGGFNLIYILTFEHVPHVVARVNGAYHEQDKEQTDELVAHRISSEAATLGYVRRHTTIPVAKVFAVQTDPRNPVNARYTLQERIFGRSLLDIWHTLTAPQRTAVISQIAQIESKLHQTRFPAIGSLRKQADGEISVGPLGLSCTHAYHLRRDRGPWTSSMDWLRAYTVAELDLLESAPDEWAALRRRARLHNGDAETGAEPCTHLAYFRTYFRLLLDALDTLAAVLPKEEYDPPQMPFVLFHEDLSMSNIMVAYDDPARVVGVVDWEGACVVPLWACFGEDHLLDADDDDDAVVSLRLARDRIHEEMEPKVTKAKAPRFPLHHLYFVVSSWGSMAWSIETSWDCVRTMLAQCPEKYALPFGKLLQFIDSCQIHALG</sequence>
<evidence type="ECO:0000259" key="1">
    <source>
        <dbReference type="Pfam" id="PF01636"/>
    </source>
</evidence>
<accession>A0A165DFM0</accession>
<dbReference type="RefSeq" id="XP_040762530.1">
    <property type="nucleotide sequence ID" value="XM_040909264.1"/>
</dbReference>
<dbReference type="InterPro" id="IPR051678">
    <property type="entry name" value="AGP_Transferase"/>
</dbReference>
<dbReference type="InParanoid" id="A0A165DFM0"/>
<proteinExistence type="predicted"/>
<reference evidence="2 3" key="1">
    <citation type="journal article" date="2016" name="Mol. Biol. Evol.">
        <title>Comparative Genomics of Early-Diverging Mushroom-Forming Fungi Provides Insights into the Origins of Lignocellulose Decay Capabilities.</title>
        <authorList>
            <person name="Nagy L.G."/>
            <person name="Riley R."/>
            <person name="Tritt A."/>
            <person name="Adam C."/>
            <person name="Daum C."/>
            <person name="Floudas D."/>
            <person name="Sun H."/>
            <person name="Yadav J.S."/>
            <person name="Pangilinan J."/>
            <person name="Larsson K.H."/>
            <person name="Matsuura K."/>
            <person name="Barry K."/>
            <person name="Labutti K."/>
            <person name="Kuo R."/>
            <person name="Ohm R.A."/>
            <person name="Bhattacharya S.S."/>
            <person name="Shirouzu T."/>
            <person name="Yoshinaga Y."/>
            <person name="Martin F.M."/>
            <person name="Grigoriev I.V."/>
            <person name="Hibbett D.S."/>
        </authorList>
    </citation>
    <scope>NUCLEOTIDE SEQUENCE [LARGE SCALE GENOMIC DNA]</scope>
    <source>
        <strain evidence="2 3">93-53</strain>
    </source>
</reference>
<gene>
    <name evidence="2" type="ORF">LAESUDRAFT_727647</name>
</gene>
<dbReference type="Pfam" id="PF01636">
    <property type="entry name" value="APH"/>
    <property type="match status" value="1"/>
</dbReference>
<dbReference type="PANTHER" id="PTHR21310:SF13">
    <property type="entry name" value="AMINOGLYCOSIDE PHOSPHOTRANSFERASE DOMAIN-CONTAINING PROTEIN"/>
    <property type="match status" value="1"/>
</dbReference>
<feature type="domain" description="Aminoglycoside phosphotransferase" evidence="1">
    <location>
        <begin position="101"/>
        <end position="338"/>
    </location>
</feature>